<accession>B7G550</accession>
<reference evidence="2" key="2">
    <citation type="submission" date="2008-08" db="EMBL/GenBank/DDBJ databases">
        <authorList>
            <consortium name="Diatom Consortium"/>
            <person name="Grigoriev I."/>
            <person name="Grimwood J."/>
            <person name="Kuo A."/>
            <person name="Otillar R.P."/>
            <person name="Salamov A."/>
            <person name="Detter J.C."/>
            <person name="Lindquist E."/>
            <person name="Shapiro H."/>
            <person name="Lucas S."/>
            <person name="Glavina del Rio T."/>
            <person name="Pitluck S."/>
            <person name="Rokhsar D."/>
            <person name="Bowler C."/>
        </authorList>
    </citation>
    <scope>GENOME REANNOTATION</scope>
    <source>
        <strain evidence="2">CCAP 1055/1</strain>
    </source>
</reference>
<protein>
    <submittedName>
        <fullName evidence="1">Uncharacterized protein</fullName>
    </submittedName>
</protein>
<dbReference type="RefSeq" id="XP_002182353.1">
    <property type="nucleotide sequence ID" value="XM_002182317.1"/>
</dbReference>
<dbReference type="EMBL" id="CM000617">
    <property type="protein sequence ID" value="EEC46254.1"/>
    <property type="molecule type" value="Genomic_DNA"/>
</dbReference>
<reference evidence="1 2" key="1">
    <citation type="journal article" date="2008" name="Nature">
        <title>The Phaeodactylum genome reveals the evolutionary history of diatom genomes.</title>
        <authorList>
            <person name="Bowler C."/>
            <person name="Allen A.E."/>
            <person name="Badger J.H."/>
            <person name="Grimwood J."/>
            <person name="Jabbari K."/>
            <person name="Kuo A."/>
            <person name="Maheswari U."/>
            <person name="Martens C."/>
            <person name="Maumus F."/>
            <person name="Otillar R.P."/>
            <person name="Rayko E."/>
            <person name="Salamov A."/>
            <person name="Vandepoele K."/>
            <person name="Beszteri B."/>
            <person name="Gruber A."/>
            <person name="Heijde M."/>
            <person name="Katinka M."/>
            <person name="Mock T."/>
            <person name="Valentin K."/>
            <person name="Verret F."/>
            <person name="Berges J.A."/>
            <person name="Brownlee C."/>
            <person name="Cadoret J.P."/>
            <person name="Chiovitti A."/>
            <person name="Choi C.J."/>
            <person name="Coesel S."/>
            <person name="De Martino A."/>
            <person name="Detter J.C."/>
            <person name="Durkin C."/>
            <person name="Falciatore A."/>
            <person name="Fournet J."/>
            <person name="Haruta M."/>
            <person name="Huysman M.J."/>
            <person name="Jenkins B.D."/>
            <person name="Jiroutova K."/>
            <person name="Jorgensen R.E."/>
            <person name="Joubert Y."/>
            <person name="Kaplan A."/>
            <person name="Kroger N."/>
            <person name="Kroth P.G."/>
            <person name="La Roche J."/>
            <person name="Lindquist E."/>
            <person name="Lommer M."/>
            <person name="Martin-Jezequel V."/>
            <person name="Lopez P.J."/>
            <person name="Lucas S."/>
            <person name="Mangogna M."/>
            <person name="McGinnis K."/>
            <person name="Medlin L.K."/>
            <person name="Montsant A."/>
            <person name="Oudot-Le Secq M.P."/>
            <person name="Napoli C."/>
            <person name="Obornik M."/>
            <person name="Parker M.S."/>
            <person name="Petit J.L."/>
            <person name="Porcel B.M."/>
            <person name="Poulsen N."/>
            <person name="Robison M."/>
            <person name="Rychlewski L."/>
            <person name="Rynearson T.A."/>
            <person name="Schmutz J."/>
            <person name="Shapiro H."/>
            <person name="Siaut M."/>
            <person name="Stanley M."/>
            <person name="Sussman M.R."/>
            <person name="Taylor A.R."/>
            <person name="Vardi A."/>
            <person name="von Dassow P."/>
            <person name="Vyverman W."/>
            <person name="Willis A."/>
            <person name="Wyrwicz L.S."/>
            <person name="Rokhsar D.S."/>
            <person name="Weissenbach J."/>
            <person name="Armbrust E.V."/>
            <person name="Green B.R."/>
            <person name="Van de Peer Y."/>
            <person name="Grigoriev I.V."/>
        </authorList>
    </citation>
    <scope>NUCLEOTIDE SEQUENCE [LARGE SCALE GENOMIC DNA]</scope>
    <source>
        <strain evidence="1 2">CCAP 1055/1</strain>
    </source>
</reference>
<dbReference type="HOGENOM" id="CLU_779562_0_0_1"/>
<keyword evidence="2" id="KW-1185">Reference proteome</keyword>
<gene>
    <name evidence="1" type="ORF">PHATRDRAFT_47852</name>
</gene>
<name>B7G550_PHATC</name>
<dbReference type="InParanoid" id="B7G550"/>
<organism evidence="1 2">
    <name type="scientific">Phaeodactylum tricornutum (strain CCAP 1055/1)</name>
    <dbReference type="NCBI Taxonomy" id="556484"/>
    <lineage>
        <taxon>Eukaryota</taxon>
        <taxon>Sar</taxon>
        <taxon>Stramenopiles</taxon>
        <taxon>Ochrophyta</taxon>
        <taxon>Bacillariophyta</taxon>
        <taxon>Bacillariophyceae</taxon>
        <taxon>Bacillariophycidae</taxon>
        <taxon>Naviculales</taxon>
        <taxon>Phaeodactylaceae</taxon>
        <taxon>Phaeodactylum</taxon>
    </lineage>
</organism>
<sequence length="359" mass="38550">MLRMVKIQNRSSLVRTRTRSYGSWLTAAAAFSATTGSATVNAFVVGTNGSQRPLQTGRIVPTTPVPVLPKKSWQQPTSLRLYGSQRDSSRVDDILNKVKKTAKSAGSKVKDVADRSRVDGILNKVKSKAKSAGSTVKDVANRSGVDDILNKVKRKAKSAGSKVKDVAKSVLPSSWFQSAKEKEAAMENKRIEKQVRGSLKEIFKDAPLPIRMLGGIVGPIMSSVMSKLSKTIADQQEVVEALLDEARSYITGNEEVENVLGQPVTVGSAFSQSSSSTSINGQTSSHVELGFPVSGPRGSVMGRLIAINGKIQKLEIQAAGQVIQVALRRPSQFFSGGTKRSSDSGKIIEAEIIEKEIKP</sequence>
<dbReference type="OrthoDB" id="47850at2759"/>
<dbReference type="PaxDb" id="2850-Phatr47852"/>
<proteinExistence type="predicted"/>
<dbReference type="Gene3D" id="1.20.120.20">
    <property type="entry name" value="Apolipoprotein"/>
    <property type="match status" value="1"/>
</dbReference>
<dbReference type="Proteomes" id="UP000000759">
    <property type="component" value="Chromosome 15"/>
</dbReference>
<evidence type="ECO:0000313" key="1">
    <source>
        <dbReference type="EMBL" id="EEC46254.1"/>
    </source>
</evidence>
<dbReference type="GeneID" id="7202984"/>
<dbReference type="KEGG" id="pti:PHATRDRAFT_47852"/>
<dbReference type="AlphaFoldDB" id="B7G550"/>
<evidence type="ECO:0000313" key="2">
    <source>
        <dbReference type="Proteomes" id="UP000000759"/>
    </source>
</evidence>